<organism evidence="2 3">
    <name type="scientific">Trichinella pseudospiralis</name>
    <name type="common">Parasitic roundworm</name>
    <dbReference type="NCBI Taxonomy" id="6337"/>
    <lineage>
        <taxon>Eukaryota</taxon>
        <taxon>Metazoa</taxon>
        <taxon>Ecdysozoa</taxon>
        <taxon>Nematoda</taxon>
        <taxon>Enoplea</taxon>
        <taxon>Dorylaimia</taxon>
        <taxon>Trichinellida</taxon>
        <taxon>Trichinellidae</taxon>
        <taxon>Trichinella</taxon>
    </lineage>
</organism>
<keyword evidence="1" id="KW-0812">Transmembrane</keyword>
<keyword evidence="1" id="KW-0472">Membrane</keyword>
<keyword evidence="1" id="KW-1133">Transmembrane helix</keyword>
<comment type="caution">
    <text evidence="2">The sequence shown here is derived from an EMBL/GenBank/DDBJ whole genome shotgun (WGS) entry which is preliminary data.</text>
</comment>
<proteinExistence type="predicted"/>
<feature type="transmembrane region" description="Helical" evidence="1">
    <location>
        <begin position="73"/>
        <end position="92"/>
    </location>
</feature>
<evidence type="ECO:0000256" key="1">
    <source>
        <dbReference type="SAM" id="Phobius"/>
    </source>
</evidence>
<name>A0A0V1K4U0_TRIPS</name>
<sequence>MKKKMEIRFPFSVHQLSKVVNCIDPCGTMRCILLEDKQAVSARRNRRQMALAVDKAGSSDKTHLFYLEKQHKAFAIAAVAAAAVAVATIAVADAYTTIRLNRKNGQFGKRTRWKSGFGMQCCYGKLEHVCRSVCLLWIDGSEWKGWGDSWSIFTSLPASFVAGIRRSKLTSETFDQSAERLQRDQLCEQCVKLAPKLPG</sequence>
<reference evidence="2 3" key="1">
    <citation type="submission" date="2015-01" db="EMBL/GenBank/DDBJ databases">
        <title>Evolution of Trichinella species and genotypes.</title>
        <authorList>
            <person name="Korhonen P.K."/>
            <person name="Edoardo P."/>
            <person name="Giuseppe L.R."/>
            <person name="Gasser R.B."/>
        </authorList>
    </citation>
    <scope>NUCLEOTIDE SEQUENCE [LARGE SCALE GENOMIC DNA]</scope>
    <source>
        <strain evidence="2">ISS176</strain>
    </source>
</reference>
<accession>A0A0V1K4U0</accession>
<evidence type="ECO:0000313" key="3">
    <source>
        <dbReference type="Proteomes" id="UP000054826"/>
    </source>
</evidence>
<evidence type="ECO:0000313" key="2">
    <source>
        <dbReference type="EMBL" id="KRZ42224.1"/>
    </source>
</evidence>
<protein>
    <submittedName>
        <fullName evidence="2">Uncharacterized protein</fullName>
    </submittedName>
</protein>
<gene>
    <name evidence="2" type="ORF">T4C_13848</name>
</gene>
<dbReference type="AlphaFoldDB" id="A0A0V1K4U0"/>
<dbReference type="Proteomes" id="UP000054826">
    <property type="component" value="Unassembled WGS sequence"/>
</dbReference>
<dbReference type="EMBL" id="JYDV01000015">
    <property type="protein sequence ID" value="KRZ42224.1"/>
    <property type="molecule type" value="Genomic_DNA"/>
</dbReference>